<keyword evidence="2" id="KW-1185">Reference proteome</keyword>
<sequence length="166" mass="18701">MSGKGSTLILGRSFFMTARTKIDVHFGTLSMELSDNLVQFNIFKVMKHPTEDHSLFSIDIINNLVDELFEVCLPGRPPAIPVIIANNLHWEQEEKLLNILGKHKKAIGLMLSDHLELTPPSHRGLNSTILDVVKKKVTKLLPARVIYPISDNQWVSTVQVVPKKSR</sequence>
<comment type="caution">
    <text evidence="1">The sequence shown here is derived from an EMBL/GenBank/DDBJ whole genome shotgun (WGS) entry which is preliminary data.</text>
</comment>
<name>A0A371GUL0_MUCPR</name>
<protein>
    <submittedName>
        <fullName evidence="1">Uncharacterized protein</fullName>
    </submittedName>
</protein>
<evidence type="ECO:0000313" key="1">
    <source>
        <dbReference type="EMBL" id="RDX94237.1"/>
    </source>
</evidence>
<dbReference type="OrthoDB" id="1723412at2759"/>
<dbReference type="Gene3D" id="3.10.10.10">
    <property type="entry name" value="HIV Type 1 Reverse Transcriptase, subunit A, domain 1"/>
    <property type="match status" value="1"/>
</dbReference>
<dbReference type="AlphaFoldDB" id="A0A371GUL0"/>
<accession>A0A371GUL0</accession>
<reference evidence="1" key="1">
    <citation type="submission" date="2018-05" db="EMBL/GenBank/DDBJ databases">
        <title>Draft genome of Mucuna pruriens seed.</title>
        <authorList>
            <person name="Nnadi N.E."/>
            <person name="Vos R."/>
            <person name="Hasami M.H."/>
            <person name="Devisetty U.K."/>
            <person name="Aguiy J.C."/>
        </authorList>
    </citation>
    <scope>NUCLEOTIDE SEQUENCE [LARGE SCALE GENOMIC DNA]</scope>
    <source>
        <strain evidence="1">JCA_2017</strain>
    </source>
</reference>
<dbReference type="Proteomes" id="UP000257109">
    <property type="component" value="Unassembled WGS sequence"/>
</dbReference>
<dbReference type="EMBL" id="QJKJ01004419">
    <property type="protein sequence ID" value="RDX94237.1"/>
    <property type="molecule type" value="Genomic_DNA"/>
</dbReference>
<proteinExistence type="predicted"/>
<evidence type="ECO:0000313" key="2">
    <source>
        <dbReference type="Proteomes" id="UP000257109"/>
    </source>
</evidence>
<feature type="non-terminal residue" evidence="1">
    <location>
        <position position="1"/>
    </location>
</feature>
<gene>
    <name evidence="1" type="ORF">CR513_23408</name>
</gene>
<organism evidence="1 2">
    <name type="scientific">Mucuna pruriens</name>
    <name type="common">Velvet bean</name>
    <name type="synonym">Dolichos pruriens</name>
    <dbReference type="NCBI Taxonomy" id="157652"/>
    <lineage>
        <taxon>Eukaryota</taxon>
        <taxon>Viridiplantae</taxon>
        <taxon>Streptophyta</taxon>
        <taxon>Embryophyta</taxon>
        <taxon>Tracheophyta</taxon>
        <taxon>Spermatophyta</taxon>
        <taxon>Magnoliopsida</taxon>
        <taxon>eudicotyledons</taxon>
        <taxon>Gunneridae</taxon>
        <taxon>Pentapetalae</taxon>
        <taxon>rosids</taxon>
        <taxon>fabids</taxon>
        <taxon>Fabales</taxon>
        <taxon>Fabaceae</taxon>
        <taxon>Papilionoideae</taxon>
        <taxon>50 kb inversion clade</taxon>
        <taxon>NPAAA clade</taxon>
        <taxon>indigoferoid/millettioid clade</taxon>
        <taxon>Phaseoleae</taxon>
        <taxon>Mucuna</taxon>
    </lineage>
</organism>